<feature type="region of interest" description="Disordered" evidence="1">
    <location>
        <begin position="1"/>
        <end position="60"/>
    </location>
</feature>
<reference evidence="2" key="2">
    <citation type="submission" date="2020-11" db="EMBL/GenBank/DDBJ databases">
        <authorList>
            <person name="McCartney M.A."/>
            <person name="Auch B."/>
            <person name="Kono T."/>
            <person name="Mallez S."/>
            <person name="Becker A."/>
            <person name="Gohl D.M."/>
            <person name="Silverstein K.A.T."/>
            <person name="Koren S."/>
            <person name="Bechman K.B."/>
            <person name="Herman A."/>
            <person name="Abrahante J.E."/>
            <person name="Garbe J."/>
        </authorList>
    </citation>
    <scope>NUCLEOTIDE SEQUENCE</scope>
    <source>
        <strain evidence="2">Duluth1</strain>
        <tissue evidence="2">Whole animal</tissue>
    </source>
</reference>
<name>A0A9D4H7V4_DREPO</name>
<dbReference type="AlphaFoldDB" id="A0A9D4H7V4"/>
<comment type="caution">
    <text evidence="2">The sequence shown here is derived from an EMBL/GenBank/DDBJ whole genome shotgun (WGS) entry which is preliminary data.</text>
</comment>
<gene>
    <name evidence="2" type="ORF">DPMN_104473</name>
</gene>
<feature type="compositionally biased region" description="Polar residues" evidence="1">
    <location>
        <begin position="19"/>
        <end position="33"/>
    </location>
</feature>
<accession>A0A9D4H7V4</accession>
<organism evidence="2 3">
    <name type="scientific">Dreissena polymorpha</name>
    <name type="common">Zebra mussel</name>
    <name type="synonym">Mytilus polymorpha</name>
    <dbReference type="NCBI Taxonomy" id="45954"/>
    <lineage>
        <taxon>Eukaryota</taxon>
        <taxon>Metazoa</taxon>
        <taxon>Spiralia</taxon>
        <taxon>Lophotrochozoa</taxon>
        <taxon>Mollusca</taxon>
        <taxon>Bivalvia</taxon>
        <taxon>Autobranchia</taxon>
        <taxon>Heteroconchia</taxon>
        <taxon>Euheterodonta</taxon>
        <taxon>Imparidentia</taxon>
        <taxon>Neoheterodontei</taxon>
        <taxon>Myida</taxon>
        <taxon>Dreissenoidea</taxon>
        <taxon>Dreissenidae</taxon>
        <taxon>Dreissena</taxon>
    </lineage>
</organism>
<proteinExistence type="predicted"/>
<reference evidence="2" key="1">
    <citation type="journal article" date="2019" name="bioRxiv">
        <title>The Genome of the Zebra Mussel, Dreissena polymorpha: A Resource for Invasive Species Research.</title>
        <authorList>
            <person name="McCartney M.A."/>
            <person name="Auch B."/>
            <person name="Kono T."/>
            <person name="Mallez S."/>
            <person name="Zhang Y."/>
            <person name="Obille A."/>
            <person name="Becker A."/>
            <person name="Abrahante J.E."/>
            <person name="Garbe J."/>
            <person name="Badalamenti J.P."/>
            <person name="Herman A."/>
            <person name="Mangelson H."/>
            <person name="Liachko I."/>
            <person name="Sullivan S."/>
            <person name="Sone E.D."/>
            <person name="Koren S."/>
            <person name="Silverstein K.A.T."/>
            <person name="Beckman K.B."/>
            <person name="Gohl D.M."/>
        </authorList>
    </citation>
    <scope>NUCLEOTIDE SEQUENCE</scope>
    <source>
        <strain evidence="2">Duluth1</strain>
        <tissue evidence="2">Whole animal</tissue>
    </source>
</reference>
<dbReference type="Proteomes" id="UP000828390">
    <property type="component" value="Unassembled WGS sequence"/>
</dbReference>
<keyword evidence="3" id="KW-1185">Reference proteome</keyword>
<protein>
    <submittedName>
        <fullName evidence="2">Uncharacterized protein</fullName>
    </submittedName>
</protein>
<evidence type="ECO:0000313" key="2">
    <source>
        <dbReference type="EMBL" id="KAH3831211.1"/>
    </source>
</evidence>
<evidence type="ECO:0000256" key="1">
    <source>
        <dbReference type="SAM" id="MobiDB-lite"/>
    </source>
</evidence>
<sequence>MRPYGTDKTIQNRRDQTDQTRSYGQDKNNTDQTKPYRRGHTDQMRPYLTDETIQTRRDIP</sequence>
<dbReference type="EMBL" id="JAIWYP010000004">
    <property type="protein sequence ID" value="KAH3831211.1"/>
    <property type="molecule type" value="Genomic_DNA"/>
</dbReference>
<evidence type="ECO:0000313" key="3">
    <source>
        <dbReference type="Proteomes" id="UP000828390"/>
    </source>
</evidence>